<evidence type="ECO:0000256" key="2">
    <source>
        <dbReference type="ARBA" id="ARBA00001946"/>
    </source>
</evidence>
<dbReference type="Pfam" id="PF01351">
    <property type="entry name" value="RNase_HII"/>
    <property type="match status" value="1"/>
</dbReference>
<dbReference type="Proteomes" id="UP000219994">
    <property type="component" value="Unassembled WGS sequence"/>
</dbReference>
<name>A0A2A6FUE4_9MICO</name>
<dbReference type="PROSITE" id="PS51975">
    <property type="entry name" value="RNASE_H_2"/>
    <property type="match status" value="1"/>
</dbReference>
<feature type="binding site" evidence="12">
    <location>
        <position position="38"/>
    </location>
    <ligand>
        <name>a divalent metal cation</name>
        <dbReference type="ChEBI" id="CHEBI:60240"/>
    </ligand>
</feature>
<dbReference type="GO" id="GO:0005737">
    <property type="term" value="C:cytoplasm"/>
    <property type="evidence" value="ECO:0007669"/>
    <property type="project" value="UniProtKB-SubCell"/>
</dbReference>
<dbReference type="AlphaFoldDB" id="A0A2A6FUE4"/>
<evidence type="ECO:0000256" key="9">
    <source>
        <dbReference type="ARBA" id="ARBA00022759"/>
    </source>
</evidence>
<dbReference type="PANTHER" id="PTHR10954">
    <property type="entry name" value="RIBONUCLEASE H2 SUBUNIT A"/>
    <property type="match status" value="1"/>
</dbReference>
<evidence type="ECO:0000256" key="4">
    <source>
        <dbReference type="ARBA" id="ARBA00004496"/>
    </source>
</evidence>
<evidence type="ECO:0000256" key="12">
    <source>
        <dbReference type="PROSITE-ProRule" id="PRU01319"/>
    </source>
</evidence>
<dbReference type="EMBL" id="NAEP01000023">
    <property type="protein sequence ID" value="PDQ36053.1"/>
    <property type="molecule type" value="Genomic_DNA"/>
</dbReference>
<dbReference type="InterPro" id="IPR001352">
    <property type="entry name" value="RNase_HII/HIII"/>
</dbReference>
<evidence type="ECO:0000256" key="10">
    <source>
        <dbReference type="ARBA" id="ARBA00022801"/>
    </source>
</evidence>
<keyword evidence="8 12" id="KW-0479">Metal-binding</keyword>
<dbReference type="GO" id="GO:0046872">
    <property type="term" value="F:metal ion binding"/>
    <property type="evidence" value="ECO:0007669"/>
    <property type="project" value="UniProtKB-KW"/>
</dbReference>
<accession>A0A2A6FUE4</accession>
<dbReference type="NCBIfam" id="NF000595">
    <property type="entry name" value="PRK00015.1-3"/>
    <property type="match status" value="1"/>
</dbReference>
<comment type="cofactor">
    <cofactor evidence="2">
        <name>Mg(2+)</name>
        <dbReference type="ChEBI" id="CHEBI:18420"/>
    </cofactor>
</comment>
<keyword evidence="9 12" id="KW-0255">Endonuclease</keyword>
<protein>
    <recommendedName>
        <fullName evidence="13">Ribonuclease</fullName>
        <ecNumber evidence="13">3.1.26.4</ecNumber>
    </recommendedName>
</protein>
<comment type="similarity">
    <text evidence="5 13">Belongs to the RNase HII family.</text>
</comment>
<evidence type="ECO:0000259" key="14">
    <source>
        <dbReference type="PROSITE" id="PS51975"/>
    </source>
</evidence>
<comment type="function">
    <text evidence="3 13">Endonuclease that specifically degrades the RNA of RNA-DNA hybrids.</text>
</comment>
<comment type="cofactor">
    <cofactor evidence="12">
        <name>Mn(2+)</name>
        <dbReference type="ChEBI" id="CHEBI:29035"/>
    </cofactor>
    <cofactor evidence="12">
        <name>Mg(2+)</name>
        <dbReference type="ChEBI" id="CHEBI:18420"/>
    </cofactor>
    <text evidence="12">Manganese or magnesium. Binds 1 divalent metal ion per monomer in the absence of substrate. May bind a second metal ion after substrate binding.</text>
</comment>
<keyword evidence="11" id="KW-0464">Manganese</keyword>
<evidence type="ECO:0000256" key="7">
    <source>
        <dbReference type="ARBA" id="ARBA00022722"/>
    </source>
</evidence>
<keyword evidence="7 12" id="KW-0540">Nuclease</keyword>
<evidence type="ECO:0000256" key="8">
    <source>
        <dbReference type="ARBA" id="ARBA00022723"/>
    </source>
</evidence>
<evidence type="ECO:0000256" key="3">
    <source>
        <dbReference type="ARBA" id="ARBA00004065"/>
    </source>
</evidence>
<dbReference type="InterPro" id="IPR012337">
    <property type="entry name" value="RNaseH-like_sf"/>
</dbReference>
<feature type="domain" description="RNase H type-2" evidence="14">
    <location>
        <begin position="31"/>
        <end position="240"/>
    </location>
</feature>
<dbReference type="Gene3D" id="3.30.420.10">
    <property type="entry name" value="Ribonuclease H-like superfamily/Ribonuclease H"/>
    <property type="match status" value="1"/>
</dbReference>
<reference evidence="16" key="1">
    <citation type="submission" date="2017-03" db="EMBL/GenBank/DDBJ databases">
        <authorList>
            <person name="Lund M.B."/>
        </authorList>
    </citation>
    <scope>NUCLEOTIDE SEQUENCE [LARGE SCALE GENOMIC DNA]</scope>
</reference>
<comment type="caution">
    <text evidence="15">The sequence shown here is derived from an EMBL/GenBank/DDBJ whole genome shotgun (WGS) entry which is preliminary data.</text>
</comment>
<dbReference type="EC" id="3.1.26.4" evidence="13"/>
<organism evidence="15 16">
    <name type="scientific">Candidatus Lumbricidiphila eiseniae</name>
    <dbReference type="NCBI Taxonomy" id="1969409"/>
    <lineage>
        <taxon>Bacteria</taxon>
        <taxon>Bacillati</taxon>
        <taxon>Actinomycetota</taxon>
        <taxon>Actinomycetes</taxon>
        <taxon>Micrococcales</taxon>
        <taxon>Microbacteriaceae</taxon>
        <taxon>Candidatus Lumbricidiphila</taxon>
    </lineage>
</organism>
<sequence length="246" mass="25862">MTRVADGARRSWPVPVPTLRVERAILADGASFVLGCDEVGRGALAGPVSVSIVLVDNTVSRMPQGLRDSKLLTEPRRDLLAPRARAWVRAWGVGDATAAEIDEVGIMVCLGRAAVRALDGLVAQAVAGGILNRDGLAGAPLLLDGNHDWLSAAAGPAVRVITRTRADRDCASVAAASVIAKVHRDQQMRRAHGEAPQYGWENNKGYASAGHRSAIAVHGPHALHRQTWLHPERAEATGSTGAGAAR</sequence>
<dbReference type="GO" id="GO:0003723">
    <property type="term" value="F:RNA binding"/>
    <property type="evidence" value="ECO:0007669"/>
    <property type="project" value="UniProtKB-UniRule"/>
</dbReference>
<dbReference type="InterPro" id="IPR022898">
    <property type="entry name" value="RNase_HII"/>
</dbReference>
<evidence type="ECO:0000313" key="15">
    <source>
        <dbReference type="EMBL" id="PDQ36053.1"/>
    </source>
</evidence>
<keyword evidence="6" id="KW-0963">Cytoplasm</keyword>
<evidence type="ECO:0000256" key="5">
    <source>
        <dbReference type="ARBA" id="ARBA00007383"/>
    </source>
</evidence>
<dbReference type="InterPro" id="IPR036397">
    <property type="entry name" value="RNaseH_sf"/>
</dbReference>
<evidence type="ECO:0000256" key="6">
    <source>
        <dbReference type="ARBA" id="ARBA00022490"/>
    </source>
</evidence>
<dbReference type="PANTHER" id="PTHR10954:SF18">
    <property type="entry name" value="RIBONUCLEASE HII"/>
    <property type="match status" value="1"/>
</dbReference>
<dbReference type="GO" id="GO:0004523">
    <property type="term" value="F:RNA-DNA hybrid ribonuclease activity"/>
    <property type="evidence" value="ECO:0007669"/>
    <property type="project" value="UniProtKB-UniRule"/>
</dbReference>
<evidence type="ECO:0000256" key="13">
    <source>
        <dbReference type="RuleBase" id="RU003515"/>
    </source>
</evidence>
<dbReference type="CDD" id="cd07182">
    <property type="entry name" value="RNase_HII_bacteria_HII_like"/>
    <property type="match status" value="1"/>
</dbReference>
<keyword evidence="10 12" id="KW-0378">Hydrolase</keyword>
<evidence type="ECO:0000256" key="11">
    <source>
        <dbReference type="ARBA" id="ARBA00023211"/>
    </source>
</evidence>
<feature type="binding site" evidence="12">
    <location>
        <position position="37"/>
    </location>
    <ligand>
        <name>a divalent metal cation</name>
        <dbReference type="ChEBI" id="CHEBI:60240"/>
    </ligand>
</feature>
<gene>
    <name evidence="15" type="ORF">B5766_02620</name>
</gene>
<comment type="subcellular location">
    <subcellularLocation>
        <location evidence="4">Cytoplasm</location>
    </subcellularLocation>
</comment>
<dbReference type="GO" id="GO:0043137">
    <property type="term" value="P:DNA replication, removal of RNA primer"/>
    <property type="evidence" value="ECO:0007669"/>
    <property type="project" value="TreeGrafter"/>
</dbReference>
<evidence type="ECO:0000313" key="16">
    <source>
        <dbReference type="Proteomes" id="UP000219994"/>
    </source>
</evidence>
<feature type="binding site" evidence="12">
    <location>
        <position position="144"/>
    </location>
    <ligand>
        <name>a divalent metal cation</name>
        <dbReference type="ChEBI" id="CHEBI:60240"/>
    </ligand>
</feature>
<evidence type="ECO:0000256" key="1">
    <source>
        <dbReference type="ARBA" id="ARBA00000077"/>
    </source>
</evidence>
<dbReference type="InterPro" id="IPR024567">
    <property type="entry name" value="RNase_HII/HIII_dom"/>
</dbReference>
<proteinExistence type="inferred from homology"/>
<dbReference type="SUPFAM" id="SSF53098">
    <property type="entry name" value="Ribonuclease H-like"/>
    <property type="match status" value="1"/>
</dbReference>
<comment type="catalytic activity">
    <reaction evidence="1 12 13">
        <text>Endonucleolytic cleavage to 5'-phosphomonoester.</text>
        <dbReference type="EC" id="3.1.26.4"/>
    </reaction>
</comment>
<dbReference type="GO" id="GO:0006298">
    <property type="term" value="P:mismatch repair"/>
    <property type="evidence" value="ECO:0007669"/>
    <property type="project" value="TreeGrafter"/>
</dbReference>
<dbReference type="GO" id="GO:0032299">
    <property type="term" value="C:ribonuclease H2 complex"/>
    <property type="evidence" value="ECO:0007669"/>
    <property type="project" value="TreeGrafter"/>
</dbReference>